<keyword evidence="2" id="KW-1185">Reference proteome</keyword>
<proteinExistence type="predicted"/>
<organism evidence="1 2">
    <name type="scientific">Zarea fungicola</name>
    <dbReference type="NCBI Taxonomy" id="93591"/>
    <lineage>
        <taxon>Eukaryota</taxon>
        <taxon>Fungi</taxon>
        <taxon>Dikarya</taxon>
        <taxon>Ascomycota</taxon>
        <taxon>Pezizomycotina</taxon>
        <taxon>Sordariomycetes</taxon>
        <taxon>Hypocreomycetidae</taxon>
        <taxon>Hypocreales</taxon>
        <taxon>Cordycipitaceae</taxon>
        <taxon>Zarea</taxon>
    </lineage>
</organism>
<evidence type="ECO:0000313" key="2">
    <source>
        <dbReference type="Proteomes" id="UP001143910"/>
    </source>
</evidence>
<gene>
    <name evidence="1" type="ORF">NQ176_g4141</name>
</gene>
<reference evidence="1" key="1">
    <citation type="submission" date="2022-08" db="EMBL/GenBank/DDBJ databases">
        <title>Genome Sequence of Lecanicillium fungicola.</title>
        <authorList>
            <person name="Buettner E."/>
        </authorList>
    </citation>
    <scope>NUCLEOTIDE SEQUENCE</scope>
    <source>
        <strain evidence="1">Babe33</strain>
    </source>
</reference>
<dbReference type="Proteomes" id="UP001143910">
    <property type="component" value="Unassembled WGS sequence"/>
</dbReference>
<evidence type="ECO:0000313" key="1">
    <source>
        <dbReference type="EMBL" id="KAJ2977850.1"/>
    </source>
</evidence>
<comment type="caution">
    <text evidence="1">The sequence shown here is derived from an EMBL/GenBank/DDBJ whole genome shotgun (WGS) entry which is preliminary data.</text>
</comment>
<accession>A0ACC1NF00</accession>
<name>A0ACC1NF00_9HYPO</name>
<dbReference type="EMBL" id="JANJQO010000432">
    <property type="protein sequence ID" value="KAJ2977850.1"/>
    <property type="molecule type" value="Genomic_DNA"/>
</dbReference>
<sequence>MGSIIQGELLSHLSVLYESASSFPSQLAFRTPSLNSNETVDSWNGVTYASFLSDVEKCAIRWTKVLSLRHVPIGSVVGLWIPGFTYGDLVLIYGISRAGYIPQLFSIRLANSNVIFELLSKTKALNEVDNAAVQDTTPDNLPPRQSYSPDDVVVIFHTSGSTSGSPKLVKCTARWLSSIVSKAAIAATPRKSTGSDVTGKFMSHRAVYYVDGNCGLNRLNQFSTFISGHFRNAREKASLLADLQSLDAILFSGLPLPPEDEQWAYENGLKFTNIFGSTEAGAMMLSIEGNGPDAALLRPIPGTVYAFEPVASEDKDRQLLELIILPESPDCPAESFRSADGKFHTGDLFLEVKPCCYSFCGRNDDWIKSENSLRCDTRAIEQNVLQVCGDIVENCIVVGTGRPSPALFVESLPGTETERLKQTILQRIQPFHERLYLHERITSPNLVLTVPVGSLPRTATKGNIRRQAVETSFKTQLDGIYRMLKV</sequence>
<protein>
    <submittedName>
        <fullName evidence="1">Uncharacterized protein</fullName>
    </submittedName>
</protein>